<dbReference type="SMART" id="SM01065">
    <property type="entry name" value="CBM_2"/>
    <property type="match status" value="1"/>
</dbReference>
<dbReference type="SUPFAM" id="SSF49452">
    <property type="entry name" value="Starch-binding domain-like"/>
    <property type="match status" value="1"/>
</dbReference>
<keyword evidence="2" id="KW-1185">Reference proteome</keyword>
<dbReference type="Pfam" id="PF00686">
    <property type="entry name" value="CBM_20"/>
    <property type="match status" value="1"/>
</dbReference>
<feature type="domain" description="CBM20" evidence="1">
    <location>
        <begin position="25"/>
        <end position="132"/>
    </location>
</feature>
<evidence type="ECO:0000313" key="3">
    <source>
        <dbReference type="RefSeq" id="XP_023932861.1"/>
    </source>
</evidence>
<gene>
    <name evidence="3" type="primary">LOC112042489</name>
</gene>
<evidence type="ECO:0000259" key="1">
    <source>
        <dbReference type="PROSITE" id="PS51166"/>
    </source>
</evidence>
<dbReference type="PROSITE" id="PS51166">
    <property type="entry name" value="CBM20"/>
    <property type="match status" value="1"/>
</dbReference>
<dbReference type="KEGG" id="lak:112042489"/>
<dbReference type="Gene3D" id="2.60.40.10">
    <property type="entry name" value="Immunoglobulins"/>
    <property type="match status" value="1"/>
</dbReference>
<dbReference type="InterPro" id="IPR013784">
    <property type="entry name" value="Carb-bd-like_fold"/>
</dbReference>
<name>A0A2R2MRI3_LINAN</name>
<dbReference type="AlphaFoldDB" id="A0A2R2MRI3"/>
<protein>
    <submittedName>
        <fullName evidence="3">Uncharacterized protein LOC112042489</fullName>
    </submittedName>
</protein>
<reference evidence="3" key="1">
    <citation type="submission" date="2025-08" db="UniProtKB">
        <authorList>
            <consortium name="RefSeq"/>
        </authorList>
    </citation>
    <scope>IDENTIFICATION</scope>
    <source>
        <tissue evidence="3">Gonads</tissue>
    </source>
</reference>
<proteinExistence type="predicted"/>
<dbReference type="InterPro" id="IPR013783">
    <property type="entry name" value="Ig-like_fold"/>
</dbReference>
<evidence type="ECO:0000313" key="2">
    <source>
        <dbReference type="Proteomes" id="UP000085678"/>
    </source>
</evidence>
<dbReference type="Proteomes" id="UP000085678">
    <property type="component" value="Unplaced"/>
</dbReference>
<dbReference type="GO" id="GO:2001070">
    <property type="term" value="F:starch binding"/>
    <property type="evidence" value="ECO:0007669"/>
    <property type="project" value="InterPro"/>
</dbReference>
<organism evidence="2 3">
    <name type="scientific">Lingula anatina</name>
    <name type="common">Brachiopod</name>
    <name type="synonym">Lingula unguis</name>
    <dbReference type="NCBI Taxonomy" id="7574"/>
    <lineage>
        <taxon>Eukaryota</taxon>
        <taxon>Metazoa</taxon>
        <taxon>Spiralia</taxon>
        <taxon>Lophotrochozoa</taxon>
        <taxon>Brachiopoda</taxon>
        <taxon>Linguliformea</taxon>
        <taxon>Lingulata</taxon>
        <taxon>Lingulida</taxon>
        <taxon>Linguloidea</taxon>
        <taxon>Lingulidae</taxon>
        <taxon>Lingula</taxon>
    </lineage>
</organism>
<sequence>MLTSSIDGAVQEMSVNMEIENNKEEQCAPMATVRIVLKDNILKAKAVGRGTALGTWDTQRGVNLARCTELGVPVLRAEVLLPKAVNIEWKFVRPQNPYHPGSGWIWEPEPFRNRCLQVTTKDSMEVTCTWGDLNMEVKESNYTYEPEVHTSGKQIAVDNRVKAPNTEETVDTKDKKYATVLTVVKSIEEIAKAYTTIPVLVIQKTC</sequence>
<dbReference type="InParanoid" id="A0A2R2MRI3"/>
<accession>A0A2R2MRI3</accession>
<dbReference type="InterPro" id="IPR002044">
    <property type="entry name" value="CBM20"/>
</dbReference>
<dbReference type="GeneID" id="112042489"/>
<dbReference type="RefSeq" id="XP_023932861.1">
    <property type="nucleotide sequence ID" value="XM_024077093.1"/>
</dbReference>